<dbReference type="InterPro" id="IPR043166">
    <property type="entry name" value="LarA-like_C"/>
</dbReference>
<sequence length="434" mass="47754">MVKRPVKDREVTLRCGEKRYSVKIPEHIRFEYARLNPAEQAADPQVLIQEALNHPVGAPRIENMVQPGQKICIISDDNTRLTPVVLILKELLPRLERAGIRREDIFIVMALGSHRPMTVEEMSAKLGREVCENYRVLNSEFENPALLTQVGVSALGTPIRVLKAAMEADLRIGIGSVVPHGCMGWSGGAKILYPGITSADIVSEFHVMQRLRDEILLGMVECPVRLAVEEWTQNIGLHYIINTVLGEDAAVYSAAAGHYIQAHRKAVSSAQKIYGVPVRQRPDVVLSSAYPIHMDFWQCGKAAYGPTKVLRKGGEFLLLAECKEGVGPHPQMLDYMAIEDGKDALLKRIQSGETGEDLLAMAVGVSMGRVVRHAHVTLVSDGLTAEQCERGRMAHHPQAALQQALEQALAKFEDPFLLVIPEGGEAIPILGEQV</sequence>
<accession>A0A644XT32</accession>
<evidence type="ECO:0000313" key="3">
    <source>
        <dbReference type="EMBL" id="MPM19392.1"/>
    </source>
</evidence>
<name>A0A644XT32_9ZZZZ</name>
<organism evidence="3">
    <name type="scientific">bioreactor metagenome</name>
    <dbReference type="NCBI Taxonomy" id="1076179"/>
    <lineage>
        <taxon>unclassified sequences</taxon>
        <taxon>metagenomes</taxon>
        <taxon>ecological metagenomes</taxon>
    </lineage>
</organism>
<evidence type="ECO:0000259" key="1">
    <source>
        <dbReference type="Pfam" id="PF09861"/>
    </source>
</evidence>
<gene>
    <name evidence="3" type="primary">larA_18</name>
    <name evidence="3" type="ORF">SDC9_65815</name>
</gene>
<feature type="domain" description="LarA-like N-terminal" evidence="1">
    <location>
        <begin position="16"/>
        <end position="208"/>
    </location>
</feature>
<proteinExistence type="predicted"/>
<dbReference type="Pfam" id="PF09861">
    <property type="entry name" value="Lar_N"/>
    <property type="match status" value="1"/>
</dbReference>
<evidence type="ECO:0000259" key="2">
    <source>
        <dbReference type="Pfam" id="PF21113"/>
    </source>
</evidence>
<protein>
    <submittedName>
        <fullName evidence="3">Lactate racemase</fullName>
        <ecNumber evidence="3">5.1.2.1</ecNumber>
    </submittedName>
</protein>
<dbReference type="Pfam" id="PF21113">
    <property type="entry name" value="LarA_C"/>
    <property type="match status" value="1"/>
</dbReference>
<feature type="domain" description="Lactate racemase C-terminal" evidence="2">
    <location>
        <begin position="282"/>
        <end position="423"/>
    </location>
</feature>
<dbReference type="Gene3D" id="3.40.50.11440">
    <property type="match status" value="1"/>
</dbReference>
<comment type="caution">
    <text evidence="3">The sequence shown here is derived from an EMBL/GenBank/DDBJ whole genome shotgun (WGS) entry which is preliminary data.</text>
</comment>
<dbReference type="EMBL" id="VSSQ01003168">
    <property type="protein sequence ID" value="MPM19392.1"/>
    <property type="molecule type" value="Genomic_DNA"/>
</dbReference>
<reference evidence="3" key="1">
    <citation type="submission" date="2019-08" db="EMBL/GenBank/DDBJ databases">
        <authorList>
            <person name="Kucharzyk K."/>
            <person name="Murdoch R.W."/>
            <person name="Higgins S."/>
            <person name="Loffler F."/>
        </authorList>
    </citation>
    <scope>NUCLEOTIDE SEQUENCE</scope>
</reference>
<dbReference type="NCBIfam" id="NF033504">
    <property type="entry name" value="Ni_dep_LarA"/>
    <property type="match status" value="1"/>
</dbReference>
<keyword evidence="3" id="KW-0413">Isomerase</keyword>
<dbReference type="AlphaFoldDB" id="A0A644XT32"/>
<dbReference type="Gene3D" id="3.90.226.30">
    <property type="match status" value="1"/>
</dbReference>
<dbReference type="InterPro" id="IPR047926">
    <property type="entry name" value="Ni_dep_LarA"/>
</dbReference>
<dbReference type="EC" id="5.1.2.1" evidence="3"/>
<dbReference type="GO" id="GO:0050043">
    <property type="term" value="F:lactate racemase activity"/>
    <property type="evidence" value="ECO:0007669"/>
    <property type="project" value="UniProtKB-EC"/>
</dbReference>
<dbReference type="InterPro" id="IPR018657">
    <property type="entry name" value="LarA-like_N"/>
</dbReference>
<dbReference type="PANTHER" id="PTHR33171:SF17">
    <property type="entry name" value="LARA-LIKE N-TERMINAL DOMAIN-CONTAINING PROTEIN"/>
    <property type="match status" value="1"/>
</dbReference>
<dbReference type="InterPro" id="IPR048520">
    <property type="entry name" value="LarA_C"/>
</dbReference>
<dbReference type="PANTHER" id="PTHR33171">
    <property type="entry name" value="LAR_N DOMAIN-CONTAINING PROTEIN"/>
    <property type="match status" value="1"/>
</dbReference>
<dbReference type="InterPro" id="IPR048068">
    <property type="entry name" value="LarA-like"/>
</dbReference>